<dbReference type="Pfam" id="PF07690">
    <property type="entry name" value="MFS_1"/>
    <property type="match status" value="2"/>
</dbReference>
<comment type="subcellular location">
    <subcellularLocation>
        <location evidence="1">Membrane</location>
        <topology evidence="1">Multi-pass membrane protein</topology>
    </subcellularLocation>
</comment>
<evidence type="ECO:0000256" key="7">
    <source>
        <dbReference type="SAM" id="Phobius"/>
    </source>
</evidence>
<dbReference type="GO" id="GO:0005886">
    <property type="term" value="C:plasma membrane"/>
    <property type="evidence" value="ECO:0007669"/>
    <property type="project" value="TreeGrafter"/>
</dbReference>
<feature type="compositionally biased region" description="Basic and acidic residues" evidence="6">
    <location>
        <begin position="473"/>
        <end position="499"/>
    </location>
</feature>
<feature type="transmembrane region" description="Helical" evidence="7">
    <location>
        <begin position="707"/>
        <end position="727"/>
    </location>
</feature>
<feature type="transmembrane region" description="Helical" evidence="7">
    <location>
        <begin position="316"/>
        <end position="339"/>
    </location>
</feature>
<keyword evidence="4 7" id="KW-1133">Transmembrane helix</keyword>
<feature type="transmembrane region" description="Helical" evidence="7">
    <location>
        <begin position="233"/>
        <end position="252"/>
    </location>
</feature>
<feature type="compositionally biased region" description="Polar residues" evidence="6">
    <location>
        <begin position="38"/>
        <end position="49"/>
    </location>
</feature>
<accession>A0A8H3EBK2</accession>
<evidence type="ECO:0000256" key="6">
    <source>
        <dbReference type="SAM" id="MobiDB-lite"/>
    </source>
</evidence>
<feature type="domain" description="Major facilitator superfamily (MFS) profile" evidence="8">
    <location>
        <begin position="191"/>
        <end position="840"/>
    </location>
</feature>
<feature type="compositionally biased region" description="Basic and acidic residues" evidence="6">
    <location>
        <begin position="452"/>
        <end position="465"/>
    </location>
</feature>
<evidence type="ECO:0000313" key="9">
    <source>
        <dbReference type="EMBL" id="CAF9903841.1"/>
    </source>
</evidence>
<feature type="transmembrane region" description="Helical" evidence="7">
    <location>
        <begin position="190"/>
        <end position="213"/>
    </location>
</feature>
<feature type="transmembrane region" description="Helical" evidence="7">
    <location>
        <begin position="257"/>
        <end position="276"/>
    </location>
</feature>
<evidence type="ECO:0000256" key="2">
    <source>
        <dbReference type="ARBA" id="ARBA00022448"/>
    </source>
</evidence>
<keyword evidence="10" id="KW-1185">Reference proteome</keyword>
<feature type="transmembrane region" description="Helical" evidence="7">
    <location>
        <begin position="345"/>
        <end position="365"/>
    </location>
</feature>
<dbReference type="Gene3D" id="1.20.1720.10">
    <property type="entry name" value="Multidrug resistance protein D"/>
    <property type="match status" value="1"/>
</dbReference>
<feature type="region of interest" description="Disordered" evidence="6">
    <location>
        <begin position="1"/>
        <end position="80"/>
    </location>
</feature>
<feature type="transmembrane region" description="Helical" evidence="7">
    <location>
        <begin position="772"/>
        <end position="790"/>
    </location>
</feature>
<gene>
    <name evidence="9" type="ORF">ALECFALPRED_003005</name>
</gene>
<dbReference type="EMBL" id="CAJPDR010000002">
    <property type="protein sequence ID" value="CAF9903841.1"/>
    <property type="molecule type" value="Genomic_DNA"/>
</dbReference>
<feature type="region of interest" description="Disordered" evidence="6">
    <location>
        <begin position="402"/>
        <end position="574"/>
    </location>
</feature>
<feature type="compositionally biased region" description="Low complexity" evidence="6">
    <location>
        <begin position="126"/>
        <end position="145"/>
    </location>
</feature>
<sequence>MTTNEQPSGHSPQPSESAAANQVEAKVPLWRRILGGTKSATEPTSSGSSVDEYDGNKAKPEKWSMGVLNDRQTDEVPGTSERNATHVYCALPVAQPHQEIRRSILLMSHTKHNEPLGLRNAPARISASSLPSPFPPGSRSGSARPSVRRQLSGHSVEEKKKTKDGKIILEPQPEDSMNDPLNWPSWRRDVALLSLGFYCMLGGGMTPVLAAGFKEVAATYNVSIPQVALTTGLYMMGLGVGSVIFSPTAILFGKRPVYLVGIVLFIVSAVWCAVSPNYASLVVARVFMGLAVSPVECLPSATIAEIFYLHERAYRLGIYTLLLLSGKNLIPLVSAAIIQGLSWRWVFWIVAMVVGFCFVLMFFFVPETFWDRTPRPHSKSRRTGLASLSRIFHYGNNAQDEKAGLSAGGDGASDTKRVASGNSASAAGPGRATIAERRQQRNPQHVGFADQAQKESEDSSEKDDAGLISGSKSHGDEDRRKSRKDGNAEDTHKASEEVPRSLSPASHRFAARTEHRGEGPQTPSLHNFNSPFYVASEKPGTDYLKNEHKDSEVIPETPGSTGTNRETAATSLTSPVPGPLRYTTYLRTQPAKTYRQTLKPWNGKLRHENWFKVAVRPFILFAYPSILWSTLVYSLSIGWLIVLSESVSTIYENKATYNFTPLQAGLVYISPFIGGVLGTAVAGKVSDIIVRFMSRRNDGVYEPEFRLVMAIPVTIATCIGLMGYGWSAQERDNWIVPTVFFGIISFGCALGSTTSITFAVDSYRQYAGEALVTLNFSKNIFHGLVFSLFFNRWLDADGMKKTFVAIGGIQLACLATTVPMYIYGKRARMWTVRKNFVENF</sequence>
<dbReference type="Gene3D" id="1.20.1250.20">
    <property type="entry name" value="MFS general substrate transporter like domains"/>
    <property type="match status" value="1"/>
</dbReference>
<evidence type="ECO:0000256" key="5">
    <source>
        <dbReference type="ARBA" id="ARBA00023136"/>
    </source>
</evidence>
<feature type="compositionally biased region" description="Polar residues" evidence="6">
    <location>
        <begin position="521"/>
        <end position="530"/>
    </location>
</feature>
<feature type="region of interest" description="Disordered" evidence="6">
    <location>
        <begin position="125"/>
        <end position="180"/>
    </location>
</feature>
<dbReference type="GO" id="GO:0022857">
    <property type="term" value="F:transmembrane transporter activity"/>
    <property type="evidence" value="ECO:0007669"/>
    <property type="project" value="InterPro"/>
</dbReference>
<keyword evidence="5 7" id="KW-0472">Membrane</keyword>
<organism evidence="9 10">
    <name type="scientific">Alectoria fallacina</name>
    <dbReference type="NCBI Taxonomy" id="1903189"/>
    <lineage>
        <taxon>Eukaryota</taxon>
        <taxon>Fungi</taxon>
        <taxon>Dikarya</taxon>
        <taxon>Ascomycota</taxon>
        <taxon>Pezizomycotina</taxon>
        <taxon>Lecanoromycetes</taxon>
        <taxon>OSLEUM clade</taxon>
        <taxon>Lecanoromycetidae</taxon>
        <taxon>Lecanorales</taxon>
        <taxon>Lecanorineae</taxon>
        <taxon>Parmeliaceae</taxon>
        <taxon>Alectoria</taxon>
    </lineage>
</organism>
<dbReference type="InterPro" id="IPR020846">
    <property type="entry name" value="MFS_dom"/>
</dbReference>
<feature type="compositionally biased region" description="Polar residues" evidence="6">
    <location>
        <begin position="558"/>
        <end position="574"/>
    </location>
</feature>
<feature type="transmembrane region" description="Helical" evidence="7">
    <location>
        <begin position="662"/>
        <end position="686"/>
    </location>
</feature>
<dbReference type="PANTHER" id="PTHR23502">
    <property type="entry name" value="MAJOR FACILITATOR SUPERFAMILY"/>
    <property type="match status" value="1"/>
</dbReference>
<dbReference type="InterPro" id="IPR036259">
    <property type="entry name" value="MFS_trans_sf"/>
</dbReference>
<feature type="compositionally biased region" description="Polar residues" evidence="6">
    <location>
        <begin position="1"/>
        <end position="20"/>
    </location>
</feature>
<evidence type="ECO:0000259" key="8">
    <source>
        <dbReference type="PROSITE" id="PS50850"/>
    </source>
</evidence>
<feature type="transmembrane region" description="Helical" evidence="7">
    <location>
        <begin position="739"/>
        <end position="760"/>
    </location>
</feature>
<dbReference type="Proteomes" id="UP000664203">
    <property type="component" value="Unassembled WGS sequence"/>
</dbReference>
<evidence type="ECO:0000256" key="1">
    <source>
        <dbReference type="ARBA" id="ARBA00004141"/>
    </source>
</evidence>
<proteinExistence type="predicted"/>
<dbReference type="FunFam" id="1.20.1720.10:FF:000009">
    <property type="entry name" value="MFS multidrug transporter"/>
    <property type="match status" value="1"/>
</dbReference>
<dbReference type="PROSITE" id="PS50850">
    <property type="entry name" value="MFS"/>
    <property type="match status" value="1"/>
</dbReference>
<evidence type="ECO:0000256" key="3">
    <source>
        <dbReference type="ARBA" id="ARBA00022692"/>
    </source>
</evidence>
<dbReference type="InterPro" id="IPR011701">
    <property type="entry name" value="MFS"/>
</dbReference>
<keyword evidence="3 7" id="KW-0812">Transmembrane</keyword>
<feature type="compositionally biased region" description="Basic and acidic residues" evidence="6">
    <location>
        <begin position="155"/>
        <end position="167"/>
    </location>
</feature>
<protein>
    <recommendedName>
        <fullName evidence="8">Major facilitator superfamily (MFS) profile domain-containing protein</fullName>
    </recommendedName>
</protein>
<comment type="caution">
    <text evidence="9">The sequence shown here is derived from an EMBL/GenBank/DDBJ whole genome shotgun (WGS) entry which is preliminary data.</text>
</comment>
<feature type="transmembrane region" description="Helical" evidence="7">
    <location>
        <begin position="618"/>
        <end position="642"/>
    </location>
</feature>
<feature type="transmembrane region" description="Helical" evidence="7">
    <location>
        <begin position="282"/>
        <end position="309"/>
    </location>
</feature>
<dbReference type="AlphaFoldDB" id="A0A8H3EBK2"/>
<dbReference type="FunFam" id="1.20.1250.20:FF:000396">
    <property type="entry name" value="MFS general substrate transporter"/>
    <property type="match status" value="1"/>
</dbReference>
<dbReference type="SUPFAM" id="SSF103473">
    <property type="entry name" value="MFS general substrate transporter"/>
    <property type="match status" value="1"/>
</dbReference>
<keyword evidence="2" id="KW-0813">Transport</keyword>
<dbReference type="PANTHER" id="PTHR23502:SF4">
    <property type="entry name" value="MAJOR FACILITATOR SUPERFAMILY (MFS) PROFILE DOMAIN-CONTAINING PROTEIN-RELATED"/>
    <property type="match status" value="1"/>
</dbReference>
<feature type="compositionally biased region" description="Low complexity" evidence="6">
    <location>
        <begin position="419"/>
        <end position="432"/>
    </location>
</feature>
<name>A0A8H3EBK2_9LECA</name>
<evidence type="ECO:0000313" key="10">
    <source>
        <dbReference type="Proteomes" id="UP000664203"/>
    </source>
</evidence>
<feature type="transmembrane region" description="Helical" evidence="7">
    <location>
        <begin position="802"/>
        <end position="824"/>
    </location>
</feature>
<evidence type="ECO:0000256" key="4">
    <source>
        <dbReference type="ARBA" id="ARBA00022989"/>
    </source>
</evidence>
<dbReference type="OrthoDB" id="4500315at2759"/>
<reference evidence="9" key="1">
    <citation type="submission" date="2021-03" db="EMBL/GenBank/DDBJ databases">
        <authorList>
            <person name="Tagirdzhanova G."/>
        </authorList>
    </citation>
    <scope>NUCLEOTIDE SEQUENCE</scope>
</reference>